<evidence type="ECO:0000313" key="14">
    <source>
        <dbReference type="Proteomes" id="UP001634394"/>
    </source>
</evidence>
<dbReference type="PANTHER" id="PTHR45667">
    <property type="entry name" value="S-ADENOSYLMETHIONINE MITOCHONDRIAL CARRIER PROTEIN"/>
    <property type="match status" value="1"/>
</dbReference>
<keyword evidence="4 10" id="KW-0812">Transmembrane</keyword>
<feature type="repeat" description="Solcar" evidence="10">
    <location>
        <begin position="4"/>
        <end position="77"/>
    </location>
</feature>
<keyword evidence="8" id="KW-0496">Mitochondrion</keyword>
<evidence type="ECO:0000256" key="8">
    <source>
        <dbReference type="ARBA" id="ARBA00023128"/>
    </source>
</evidence>
<evidence type="ECO:0000256" key="10">
    <source>
        <dbReference type="PROSITE-ProRule" id="PRU00282"/>
    </source>
</evidence>
<sequence>MVQNDFLISLVAGAAAGLAVDVSLFPLDTIKTRLQSSKGFWHAGGFRGIYSGLASVTLGSAPTAALFFCTYEMIKSVSRGRVDQHWAPVVQMGAASVGEVVACVIRVPVEVIKQRAQATPELSSLTLLRSTLAREGFTGLFRGYFSTVIREIPFSFIQMPLWEFLKVLWYRHQKTHVKPWQSSVCGAISGCVAAGLTTPLDVAKTRIMLAEAGSPLSSGNILLALREIFRQQGIQGLFAGILPRMAWISLGGAIFLGLYDKVKAVLSYKVHTDGYQ</sequence>
<dbReference type="InterPro" id="IPR018108">
    <property type="entry name" value="MCP_transmembrane"/>
</dbReference>
<dbReference type="SUPFAM" id="SSF103506">
    <property type="entry name" value="Mitochondrial carrier"/>
    <property type="match status" value="1"/>
</dbReference>
<feature type="repeat" description="Solcar" evidence="10">
    <location>
        <begin position="177"/>
        <end position="265"/>
    </location>
</feature>
<dbReference type="GO" id="GO:0005743">
    <property type="term" value="C:mitochondrial inner membrane"/>
    <property type="evidence" value="ECO:0007669"/>
    <property type="project" value="UniProtKB-SubCell"/>
</dbReference>
<evidence type="ECO:0000256" key="7">
    <source>
        <dbReference type="ARBA" id="ARBA00022989"/>
    </source>
</evidence>
<keyword evidence="3 11" id="KW-0813">Transport</keyword>
<proteinExistence type="inferred from homology"/>
<evidence type="ECO:0000256" key="2">
    <source>
        <dbReference type="ARBA" id="ARBA00006375"/>
    </source>
</evidence>
<accession>A0ABD3VRI6</accession>
<comment type="caution">
    <text evidence="13">The sequence shown here is derived from an EMBL/GenBank/DDBJ whole genome shotgun (WGS) entry which is preliminary data.</text>
</comment>
<keyword evidence="5" id="KW-0677">Repeat</keyword>
<comment type="subcellular location">
    <subcellularLocation>
        <location evidence="1">Mitochondrion inner membrane</location>
        <topology evidence="1">Multi-pass membrane protein</topology>
    </subcellularLocation>
</comment>
<evidence type="ECO:0000256" key="4">
    <source>
        <dbReference type="ARBA" id="ARBA00022692"/>
    </source>
</evidence>
<evidence type="ECO:0000256" key="5">
    <source>
        <dbReference type="ARBA" id="ARBA00022737"/>
    </source>
</evidence>
<keyword evidence="9 10" id="KW-0472">Membrane</keyword>
<evidence type="ECO:0000256" key="9">
    <source>
        <dbReference type="ARBA" id="ARBA00023136"/>
    </source>
</evidence>
<evidence type="ECO:0000256" key="11">
    <source>
        <dbReference type="RuleBase" id="RU000488"/>
    </source>
</evidence>
<evidence type="ECO:0000256" key="12">
    <source>
        <dbReference type="SAM" id="Phobius"/>
    </source>
</evidence>
<gene>
    <name evidence="13" type="ORF">ACJMK2_004908</name>
</gene>
<evidence type="ECO:0000256" key="1">
    <source>
        <dbReference type="ARBA" id="ARBA00004448"/>
    </source>
</evidence>
<reference evidence="13 14" key="1">
    <citation type="submission" date="2024-11" db="EMBL/GenBank/DDBJ databases">
        <title>Chromosome-level genome assembly of the freshwater bivalve Anodonta woodiana.</title>
        <authorList>
            <person name="Chen X."/>
        </authorList>
    </citation>
    <scope>NUCLEOTIDE SEQUENCE [LARGE SCALE GENOMIC DNA]</scope>
    <source>
        <strain evidence="13">MN2024</strain>
        <tissue evidence="13">Gills</tissue>
    </source>
</reference>
<feature type="transmembrane region" description="Helical" evidence="12">
    <location>
        <begin position="48"/>
        <end position="74"/>
    </location>
</feature>
<dbReference type="Gene3D" id="1.50.40.10">
    <property type="entry name" value="Mitochondrial carrier domain"/>
    <property type="match status" value="2"/>
</dbReference>
<dbReference type="PROSITE" id="PS50920">
    <property type="entry name" value="SOLCAR"/>
    <property type="match status" value="3"/>
</dbReference>
<dbReference type="FunFam" id="1.50.40.10:FF:000018">
    <property type="entry name" value="S-adenosylmethionine mitochondrial carrier protein-like"/>
    <property type="match status" value="1"/>
</dbReference>
<organism evidence="13 14">
    <name type="scientific">Sinanodonta woodiana</name>
    <name type="common">Chinese pond mussel</name>
    <name type="synonym">Anodonta woodiana</name>
    <dbReference type="NCBI Taxonomy" id="1069815"/>
    <lineage>
        <taxon>Eukaryota</taxon>
        <taxon>Metazoa</taxon>
        <taxon>Spiralia</taxon>
        <taxon>Lophotrochozoa</taxon>
        <taxon>Mollusca</taxon>
        <taxon>Bivalvia</taxon>
        <taxon>Autobranchia</taxon>
        <taxon>Heteroconchia</taxon>
        <taxon>Palaeoheterodonta</taxon>
        <taxon>Unionida</taxon>
        <taxon>Unionoidea</taxon>
        <taxon>Unionidae</taxon>
        <taxon>Unioninae</taxon>
        <taxon>Sinanodonta</taxon>
    </lineage>
</organism>
<evidence type="ECO:0000256" key="3">
    <source>
        <dbReference type="ARBA" id="ARBA00022448"/>
    </source>
</evidence>
<feature type="transmembrane region" description="Helical" evidence="12">
    <location>
        <begin position="6"/>
        <end position="27"/>
    </location>
</feature>
<dbReference type="Pfam" id="PF00153">
    <property type="entry name" value="Mito_carr"/>
    <property type="match status" value="4"/>
</dbReference>
<evidence type="ECO:0000313" key="13">
    <source>
        <dbReference type="EMBL" id="KAL3863137.1"/>
    </source>
</evidence>
<dbReference type="Proteomes" id="UP001634394">
    <property type="component" value="Unassembled WGS sequence"/>
</dbReference>
<keyword evidence="14" id="KW-1185">Reference proteome</keyword>
<feature type="transmembrane region" description="Helical" evidence="12">
    <location>
        <begin position="236"/>
        <end position="259"/>
    </location>
</feature>
<dbReference type="AlphaFoldDB" id="A0ABD3VRI6"/>
<evidence type="ECO:0008006" key="15">
    <source>
        <dbReference type="Google" id="ProtNLM"/>
    </source>
</evidence>
<name>A0ABD3VRI6_SINWO</name>
<keyword evidence="6" id="KW-0999">Mitochondrion inner membrane</keyword>
<feature type="repeat" description="Solcar" evidence="10">
    <location>
        <begin position="86"/>
        <end position="168"/>
    </location>
</feature>
<protein>
    <recommendedName>
        <fullName evidence="15">S-adenosylmethionine mitochondrial carrier protein</fullName>
    </recommendedName>
</protein>
<dbReference type="EMBL" id="JBJQND010000010">
    <property type="protein sequence ID" value="KAL3863137.1"/>
    <property type="molecule type" value="Genomic_DNA"/>
</dbReference>
<evidence type="ECO:0000256" key="6">
    <source>
        <dbReference type="ARBA" id="ARBA00022792"/>
    </source>
</evidence>
<dbReference type="InterPro" id="IPR023395">
    <property type="entry name" value="MCP_dom_sf"/>
</dbReference>
<keyword evidence="7 12" id="KW-1133">Transmembrane helix</keyword>
<comment type="similarity">
    <text evidence="2 11">Belongs to the mitochondrial carrier (TC 2.A.29) family.</text>
</comment>